<dbReference type="Proteomes" id="UP000013827">
    <property type="component" value="Unassembled WGS sequence"/>
</dbReference>
<dbReference type="EnsemblProtists" id="EOD09815">
    <property type="protein sequence ID" value="EOD09815"/>
    <property type="gene ID" value="EMIHUDRAFT_216424"/>
</dbReference>
<dbReference type="GeneID" id="17255959"/>
<feature type="compositionally biased region" description="Basic residues" evidence="1">
    <location>
        <begin position="1"/>
        <end position="11"/>
    </location>
</feature>
<organism evidence="2 3">
    <name type="scientific">Emiliania huxleyi (strain CCMP1516)</name>
    <dbReference type="NCBI Taxonomy" id="280463"/>
    <lineage>
        <taxon>Eukaryota</taxon>
        <taxon>Haptista</taxon>
        <taxon>Haptophyta</taxon>
        <taxon>Prymnesiophyceae</taxon>
        <taxon>Isochrysidales</taxon>
        <taxon>Noelaerhabdaceae</taxon>
        <taxon>Emiliania</taxon>
    </lineage>
</organism>
<dbReference type="RefSeq" id="XP_005762244.1">
    <property type="nucleotide sequence ID" value="XM_005762187.1"/>
</dbReference>
<reference evidence="2" key="2">
    <citation type="submission" date="2024-10" db="UniProtKB">
        <authorList>
            <consortium name="EnsemblProtists"/>
        </authorList>
    </citation>
    <scope>IDENTIFICATION</scope>
</reference>
<evidence type="ECO:0000313" key="2">
    <source>
        <dbReference type="EnsemblProtists" id="EOD09815"/>
    </source>
</evidence>
<feature type="compositionally biased region" description="Low complexity" evidence="1">
    <location>
        <begin position="73"/>
        <end position="85"/>
    </location>
</feature>
<evidence type="ECO:0000313" key="3">
    <source>
        <dbReference type="Proteomes" id="UP000013827"/>
    </source>
</evidence>
<feature type="region of interest" description="Disordered" evidence="1">
    <location>
        <begin position="1"/>
        <end position="30"/>
    </location>
</feature>
<reference evidence="3" key="1">
    <citation type="journal article" date="2013" name="Nature">
        <title>Pan genome of the phytoplankton Emiliania underpins its global distribution.</title>
        <authorList>
            <person name="Read B.A."/>
            <person name="Kegel J."/>
            <person name="Klute M.J."/>
            <person name="Kuo A."/>
            <person name="Lefebvre S.C."/>
            <person name="Maumus F."/>
            <person name="Mayer C."/>
            <person name="Miller J."/>
            <person name="Monier A."/>
            <person name="Salamov A."/>
            <person name="Young J."/>
            <person name="Aguilar M."/>
            <person name="Claverie J.M."/>
            <person name="Frickenhaus S."/>
            <person name="Gonzalez K."/>
            <person name="Herman E.K."/>
            <person name="Lin Y.C."/>
            <person name="Napier J."/>
            <person name="Ogata H."/>
            <person name="Sarno A.F."/>
            <person name="Shmutz J."/>
            <person name="Schroeder D."/>
            <person name="de Vargas C."/>
            <person name="Verret F."/>
            <person name="von Dassow P."/>
            <person name="Valentin K."/>
            <person name="Van de Peer Y."/>
            <person name="Wheeler G."/>
            <person name="Dacks J.B."/>
            <person name="Delwiche C.F."/>
            <person name="Dyhrman S.T."/>
            <person name="Glockner G."/>
            <person name="John U."/>
            <person name="Richards T."/>
            <person name="Worden A.Z."/>
            <person name="Zhang X."/>
            <person name="Grigoriev I.V."/>
            <person name="Allen A.E."/>
            <person name="Bidle K."/>
            <person name="Borodovsky M."/>
            <person name="Bowler C."/>
            <person name="Brownlee C."/>
            <person name="Cock J.M."/>
            <person name="Elias M."/>
            <person name="Gladyshev V.N."/>
            <person name="Groth M."/>
            <person name="Guda C."/>
            <person name="Hadaegh A."/>
            <person name="Iglesias-Rodriguez M.D."/>
            <person name="Jenkins J."/>
            <person name="Jones B.M."/>
            <person name="Lawson T."/>
            <person name="Leese F."/>
            <person name="Lindquist E."/>
            <person name="Lobanov A."/>
            <person name="Lomsadze A."/>
            <person name="Malik S.B."/>
            <person name="Marsh M.E."/>
            <person name="Mackinder L."/>
            <person name="Mock T."/>
            <person name="Mueller-Roeber B."/>
            <person name="Pagarete A."/>
            <person name="Parker M."/>
            <person name="Probert I."/>
            <person name="Quesneville H."/>
            <person name="Raines C."/>
            <person name="Rensing S.A."/>
            <person name="Riano-Pachon D.M."/>
            <person name="Richier S."/>
            <person name="Rokitta S."/>
            <person name="Shiraiwa Y."/>
            <person name="Soanes D.M."/>
            <person name="van der Giezen M."/>
            <person name="Wahlund T.M."/>
            <person name="Williams B."/>
            <person name="Wilson W."/>
            <person name="Wolfe G."/>
            <person name="Wurch L.L."/>
        </authorList>
    </citation>
    <scope>NUCLEOTIDE SEQUENCE</scope>
</reference>
<dbReference type="KEGG" id="ehx:EMIHUDRAFT_216424"/>
<dbReference type="PaxDb" id="2903-EOD09815"/>
<sequence>MSTPRRRRSRRLAAASTSAPSPSTPPPIRLLDLPTELLGVLPVFLTAQDKRVAKGSARKAPASQTRGKPLIEPSVPAAASRAAPPLRNRIEPMEEEGAVATSNRGRHTSREEWAMSGNDARYDADSAVLVAQKAALQEHAKMQWLACFDSALSAAEVGLERVGVDAD</sequence>
<dbReference type="AlphaFoldDB" id="A0A0D3IEY0"/>
<protein>
    <submittedName>
        <fullName evidence="2">Uncharacterized protein</fullName>
    </submittedName>
</protein>
<evidence type="ECO:0000256" key="1">
    <source>
        <dbReference type="SAM" id="MobiDB-lite"/>
    </source>
</evidence>
<dbReference type="HOGENOM" id="CLU_1597530_0_0_1"/>
<accession>A0A0D3IEY0</accession>
<proteinExistence type="predicted"/>
<name>A0A0D3IEY0_EMIH1</name>
<feature type="compositionally biased region" description="Low complexity" evidence="1">
    <location>
        <begin position="12"/>
        <end position="21"/>
    </location>
</feature>
<feature type="region of interest" description="Disordered" evidence="1">
    <location>
        <begin position="52"/>
        <end position="109"/>
    </location>
</feature>
<keyword evidence="3" id="KW-1185">Reference proteome</keyword>